<dbReference type="InterPro" id="IPR052179">
    <property type="entry name" value="DD-CPase-like"/>
</dbReference>
<dbReference type="AlphaFoldDB" id="A0A021VMQ1"/>
<comment type="caution">
    <text evidence="2">The sequence shown here is derived from an EMBL/GenBank/DDBJ whole genome shotgun (WGS) entry which is preliminary data.</text>
</comment>
<dbReference type="PANTHER" id="PTHR34385:SF1">
    <property type="entry name" value="PEPTIDOGLYCAN L-ALANYL-D-GLUTAMATE ENDOPEPTIDASE CWLK"/>
    <property type="match status" value="1"/>
</dbReference>
<sequence length="277" mass="27667">MDPVAAVTDRIAEIRSQIATVSRLAAGRPPGGVLGTPSGAYGSGAAGASWSPSAGGFDAALETAIAASPGAPGGGAPAAFLGQGVPGQGPAMLGRAAPAWWENPTALAALSGVSSSAAASAGAAPAPASAPVPAVGSGRALVDAKGVPAELRVHGNGKVPAAALSTVAGADGHRLWAPAARSLEALRAAAARDGVSIGVTDSYRPYDVQVDLVRRKGLYSQGGLAAVPGTSNHGWGIAVDLDLDARAQAWMRTHGERYGFVEDVPREPWHWTYRPTH</sequence>
<keyword evidence="3" id="KW-1185">Reference proteome</keyword>
<feature type="domain" description="D-alanyl-D-alanine carboxypeptidase-like core" evidence="1">
    <location>
        <begin position="173"/>
        <end position="275"/>
    </location>
</feature>
<reference evidence="2 3" key="1">
    <citation type="submission" date="2014-01" db="EMBL/GenBank/DDBJ databases">
        <title>Actinotalea ferrariae CF5-4.</title>
        <authorList>
            <person name="Chen F."/>
            <person name="Li Y."/>
            <person name="Wang G."/>
        </authorList>
    </citation>
    <scope>NUCLEOTIDE SEQUENCE [LARGE SCALE GENOMIC DNA]</scope>
    <source>
        <strain evidence="2 3">CF5-4</strain>
    </source>
</reference>
<dbReference type="Gene3D" id="3.30.1380.10">
    <property type="match status" value="1"/>
</dbReference>
<proteinExistence type="predicted"/>
<evidence type="ECO:0000313" key="3">
    <source>
        <dbReference type="Proteomes" id="UP000019753"/>
    </source>
</evidence>
<dbReference type="Proteomes" id="UP000019753">
    <property type="component" value="Unassembled WGS sequence"/>
</dbReference>
<protein>
    <submittedName>
        <fullName evidence="2">Peptidase M15</fullName>
    </submittedName>
</protein>
<dbReference type="GO" id="GO:0006508">
    <property type="term" value="P:proteolysis"/>
    <property type="evidence" value="ECO:0007669"/>
    <property type="project" value="InterPro"/>
</dbReference>
<dbReference type="PANTHER" id="PTHR34385">
    <property type="entry name" value="D-ALANYL-D-ALANINE CARBOXYPEPTIDASE"/>
    <property type="match status" value="1"/>
</dbReference>
<dbReference type="Pfam" id="PF02557">
    <property type="entry name" value="VanY"/>
    <property type="match status" value="1"/>
</dbReference>
<organism evidence="2 3">
    <name type="scientific">Actinotalea ferrariae CF5-4</name>
    <dbReference type="NCBI Taxonomy" id="948458"/>
    <lineage>
        <taxon>Bacteria</taxon>
        <taxon>Bacillati</taxon>
        <taxon>Actinomycetota</taxon>
        <taxon>Actinomycetes</taxon>
        <taxon>Micrococcales</taxon>
        <taxon>Cellulomonadaceae</taxon>
        <taxon>Actinotalea</taxon>
    </lineage>
</organism>
<dbReference type="EMBL" id="AXCW01000257">
    <property type="protein sequence ID" value="EYR62363.1"/>
    <property type="molecule type" value="Genomic_DNA"/>
</dbReference>
<dbReference type="RefSeq" id="WP_034228110.1">
    <property type="nucleotide sequence ID" value="NZ_AXCW01000257.1"/>
</dbReference>
<name>A0A021VMQ1_9CELL</name>
<dbReference type="InterPro" id="IPR009045">
    <property type="entry name" value="Zn_M74/Hedgehog-like"/>
</dbReference>
<dbReference type="SUPFAM" id="SSF55166">
    <property type="entry name" value="Hedgehog/DD-peptidase"/>
    <property type="match status" value="1"/>
</dbReference>
<dbReference type="InterPro" id="IPR003709">
    <property type="entry name" value="VanY-like_core_dom"/>
</dbReference>
<evidence type="ECO:0000313" key="2">
    <source>
        <dbReference type="EMBL" id="EYR62363.1"/>
    </source>
</evidence>
<accession>A0A021VMQ1</accession>
<gene>
    <name evidence="2" type="ORF">N866_09260</name>
</gene>
<evidence type="ECO:0000259" key="1">
    <source>
        <dbReference type="Pfam" id="PF02557"/>
    </source>
</evidence>
<dbReference type="CDD" id="cd14814">
    <property type="entry name" value="Peptidase_M15"/>
    <property type="match status" value="1"/>
</dbReference>
<dbReference type="GO" id="GO:0008233">
    <property type="term" value="F:peptidase activity"/>
    <property type="evidence" value="ECO:0007669"/>
    <property type="project" value="InterPro"/>
</dbReference>